<keyword evidence="6" id="KW-0574">Periplasm</keyword>
<dbReference type="PROSITE" id="PS51257">
    <property type="entry name" value="PROKAR_LIPOPROTEIN"/>
    <property type="match status" value="1"/>
</dbReference>
<dbReference type="InterPro" id="IPR000914">
    <property type="entry name" value="SBP_5_dom"/>
</dbReference>
<proteinExistence type="inferred from homology"/>
<feature type="signal peptide" evidence="15">
    <location>
        <begin position="1"/>
        <end position="24"/>
    </location>
</feature>
<evidence type="ECO:0000256" key="11">
    <source>
        <dbReference type="ARBA" id="ARBA00023288"/>
    </source>
</evidence>
<evidence type="ECO:0000313" key="17">
    <source>
        <dbReference type="EMBL" id="KWU55874.1"/>
    </source>
</evidence>
<keyword evidence="9" id="KW-0564">Palmitate</keyword>
<evidence type="ECO:0000313" key="18">
    <source>
        <dbReference type="Proteomes" id="UP000065797"/>
    </source>
</evidence>
<dbReference type="CDD" id="cd08504">
    <property type="entry name" value="PBP2_OppA"/>
    <property type="match status" value="1"/>
</dbReference>
<evidence type="ECO:0000256" key="8">
    <source>
        <dbReference type="ARBA" id="ARBA00022927"/>
    </source>
</evidence>
<evidence type="ECO:0000259" key="16">
    <source>
        <dbReference type="Pfam" id="PF00496"/>
    </source>
</evidence>
<dbReference type="Gene3D" id="3.10.105.10">
    <property type="entry name" value="Dipeptide-binding Protein, Domain 3"/>
    <property type="match status" value="1"/>
</dbReference>
<evidence type="ECO:0000256" key="2">
    <source>
        <dbReference type="ARBA" id="ARBA00004418"/>
    </source>
</evidence>
<evidence type="ECO:0000256" key="6">
    <source>
        <dbReference type="ARBA" id="ARBA00022764"/>
    </source>
</evidence>
<dbReference type="InterPro" id="IPR039424">
    <property type="entry name" value="SBP_5"/>
</dbReference>
<sequence length="571" mass="64276">MKRKKMKKLTAVVVPVLAMSVALTACSGSGGEKKTTTTSNSGEEKKSDIKYAAKQVLNRTENQEIPTMDTSKSTDTLGAQILGNTMEGLYRLDKDNKPIPAAAESSTKSEDGKKYTFKLRKDAKWSNGDPVTAKDFVYGWQRLLDKNTAAEYAFIAYYIKNAEAINKGEKPATELGAKAVDDYTLEVELEKPVPYFLNLLAFPSYYPLNEKFVKEKGEKFGLEADTTLYNGPFVMASWKHEQGWQLKKNDKYWDNKTVKLEEINYSVVKEVATKVNLYDTGSIDFTLLSGEFVDKYKSNKDEYGEYSEASTFFLRLNQKRNGQDTPLKSKKLREAIALSIDKKGLANVILNNGSKATDQLVPKGLATGPDGKDYQDTFKNGLKYDVKKGAAAWEEAKKELGKDQVTIELLSYDDGTAKKIADYFKDQIEKNLKGVTVTTKIQPFKQKLKLESAQDYEVSFAGWSPDYSDPMTFIDMFESKSPYNQMGYSNPKYDEMVQKAGNELLSDPKKRWETLGKAEKLFLEEDAGLVPLYQTGRSYVMKPNVKGIVKHNISPEYSFKWAYVTEDGGKK</sequence>
<comment type="similarity">
    <text evidence="3">Belongs to the bacterial solute-binding protein 5 family.</text>
</comment>
<dbReference type="AlphaFoldDB" id="A0A125PKU7"/>
<dbReference type="Pfam" id="PF00496">
    <property type="entry name" value="SBP_bac_5"/>
    <property type="match status" value="1"/>
</dbReference>
<comment type="caution">
    <text evidence="17">The sequence shown here is derived from an EMBL/GenBank/DDBJ whole genome shotgun (WGS) entry which is preliminary data.</text>
</comment>
<evidence type="ECO:0000256" key="4">
    <source>
        <dbReference type="ARBA" id="ARBA00022448"/>
    </source>
</evidence>
<evidence type="ECO:0000256" key="3">
    <source>
        <dbReference type="ARBA" id="ARBA00005695"/>
    </source>
</evidence>
<dbReference type="FunFam" id="3.90.76.10:FF:000001">
    <property type="entry name" value="Oligopeptide ABC transporter substrate-binding protein"/>
    <property type="match status" value="1"/>
</dbReference>
<feature type="chain" id="PRO_5038597130" description="Periplasmic oligopeptide-binding protein OppA" evidence="15">
    <location>
        <begin position="25"/>
        <end position="571"/>
    </location>
</feature>
<dbReference type="GO" id="GO:0015031">
    <property type="term" value="P:protein transport"/>
    <property type="evidence" value="ECO:0007669"/>
    <property type="project" value="UniProtKB-KW"/>
</dbReference>
<keyword evidence="8" id="KW-0653">Protein transport</keyword>
<dbReference type="GO" id="GO:0030288">
    <property type="term" value="C:outer membrane-bounded periplasmic space"/>
    <property type="evidence" value="ECO:0007669"/>
    <property type="project" value="UniProtKB-ARBA"/>
</dbReference>
<feature type="region of interest" description="Disordered" evidence="14">
    <location>
        <begin position="27"/>
        <end position="48"/>
    </location>
</feature>
<dbReference type="Proteomes" id="UP000065797">
    <property type="component" value="Unassembled WGS sequence"/>
</dbReference>
<comment type="subcellular location">
    <subcellularLocation>
        <location evidence="1">Cell membrane</location>
        <topology evidence="1">Lipid-anchor</topology>
    </subcellularLocation>
    <subcellularLocation>
        <location evidence="2">Periplasm</location>
    </subcellularLocation>
</comment>
<dbReference type="PIRSF" id="PIRSF002741">
    <property type="entry name" value="MppA"/>
    <property type="match status" value="1"/>
</dbReference>
<dbReference type="GO" id="GO:0043190">
    <property type="term" value="C:ATP-binding cassette (ABC) transporter complex"/>
    <property type="evidence" value="ECO:0007669"/>
    <property type="project" value="InterPro"/>
</dbReference>
<evidence type="ECO:0000256" key="5">
    <source>
        <dbReference type="ARBA" id="ARBA00022729"/>
    </source>
</evidence>
<evidence type="ECO:0000256" key="10">
    <source>
        <dbReference type="ARBA" id="ARBA00023157"/>
    </source>
</evidence>
<keyword evidence="4" id="KW-0813">Transport</keyword>
<evidence type="ECO:0000256" key="1">
    <source>
        <dbReference type="ARBA" id="ARBA00004193"/>
    </source>
</evidence>
<dbReference type="Gene3D" id="3.90.76.10">
    <property type="entry name" value="Dipeptide-binding Protein, Domain 1"/>
    <property type="match status" value="1"/>
</dbReference>
<dbReference type="GO" id="GO:1904680">
    <property type="term" value="F:peptide transmembrane transporter activity"/>
    <property type="evidence" value="ECO:0007669"/>
    <property type="project" value="TreeGrafter"/>
</dbReference>
<dbReference type="SUPFAM" id="SSF53850">
    <property type="entry name" value="Periplasmic binding protein-like II"/>
    <property type="match status" value="1"/>
</dbReference>
<evidence type="ECO:0000256" key="15">
    <source>
        <dbReference type="SAM" id="SignalP"/>
    </source>
</evidence>
<gene>
    <name evidence="17" type="ORF">AWW70_24615</name>
</gene>
<dbReference type="FunFam" id="3.10.105.10:FF:000001">
    <property type="entry name" value="Oligopeptide ABC transporter, oligopeptide-binding protein"/>
    <property type="match status" value="1"/>
</dbReference>
<evidence type="ECO:0000256" key="7">
    <source>
        <dbReference type="ARBA" id="ARBA00022856"/>
    </source>
</evidence>
<feature type="domain" description="Solute-binding protein family 5" evidence="16">
    <location>
        <begin position="97"/>
        <end position="484"/>
    </location>
</feature>
<evidence type="ECO:0000256" key="14">
    <source>
        <dbReference type="SAM" id="MobiDB-lite"/>
    </source>
</evidence>
<evidence type="ECO:0000256" key="9">
    <source>
        <dbReference type="ARBA" id="ARBA00023139"/>
    </source>
</evidence>
<dbReference type="PANTHER" id="PTHR30290">
    <property type="entry name" value="PERIPLASMIC BINDING COMPONENT OF ABC TRANSPORTER"/>
    <property type="match status" value="1"/>
</dbReference>
<evidence type="ECO:0000256" key="13">
    <source>
        <dbReference type="ARBA" id="ARBA00072558"/>
    </source>
</evidence>
<keyword evidence="7" id="KW-0571">Peptide transport</keyword>
<dbReference type="GO" id="GO:0015833">
    <property type="term" value="P:peptide transport"/>
    <property type="evidence" value="ECO:0007669"/>
    <property type="project" value="UniProtKB-KW"/>
</dbReference>
<protein>
    <recommendedName>
        <fullName evidence="13">Periplasmic oligopeptide-binding protein OppA</fullName>
    </recommendedName>
</protein>
<evidence type="ECO:0000256" key="12">
    <source>
        <dbReference type="ARBA" id="ARBA00063980"/>
    </source>
</evidence>
<keyword evidence="11" id="KW-0449">Lipoprotein</keyword>
<keyword evidence="5 15" id="KW-0732">Signal</keyword>
<dbReference type="RefSeq" id="WP_060751605.1">
    <property type="nucleotide sequence ID" value="NZ_LRPH01000086.1"/>
</dbReference>
<dbReference type="Gene3D" id="3.40.190.10">
    <property type="entry name" value="Periplasmic binding protein-like II"/>
    <property type="match status" value="1"/>
</dbReference>
<dbReference type="PANTHER" id="PTHR30290:SF10">
    <property type="entry name" value="PERIPLASMIC OLIGOPEPTIDE-BINDING PROTEIN-RELATED"/>
    <property type="match status" value="1"/>
</dbReference>
<keyword evidence="10" id="KW-1015">Disulfide bond</keyword>
<reference evidence="17 18" key="1">
    <citation type="submission" date="2016-01" db="EMBL/GenBank/DDBJ databases">
        <authorList>
            <person name="McClelland M."/>
            <person name="Jain A."/>
            <person name="Saraogi P."/>
            <person name="Mendelson R."/>
            <person name="Westerman R."/>
            <person name="SanMiguel P."/>
            <person name="Csonka L."/>
        </authorList>
    </citation>
    <scope>NUCLEOTIDE SEQUENCE [LARGE SCALE GENOMIC DNA]</scope>
    <source>
        <strain evidence="17 18">PE8-15</strain>
    </source>
</reference>
<name>A0A125PKU7_BACMY</name>
<accession>A0A125PKU7</accession>
<dbReference type="EMBL" id="LRPH01000086">
    <property type="protein sequence ID" value="KWU55874.1"/>
    <property type="molecule type" value="Genomic_DNA"/>
</dbReference>
<dbReference type="FunFam" id="3.40.190.10:FF:000018">
    <property type="entry name" value="Oligopeptide ABC transporter, oligopeptide-binding protein"/>
    <property type="match status" value="1"/>
</dbReference>
<comment type="subunit">
    <text evidence="12">The complex is composed of two ATP-binding proteins (OppD and OppF), two transmembrane proteins (OppB and OppC) and a solute-binding protein (OppA).</text>
</comment>
<dbReference type="InterPro" id="IPR030678">
    <property type="entry name" value="Peptide/Ni-bd"/>
</dbReference>
<organism evidence="17 18">
    <name type="scientific">Bacillus mycoides</name>
    <dbReference type="NCBI Taxonomy" id="1405"/>
    <lineage>
        <taxon>Bacteria</taxon>
        <taxon>Bacillati</taxon>
        <taxon>Bacillota</taxon>
        <taxon>Bacilli</taxon>
        <taxon>Bacillales</taxon>
        <taxon>Bacillaceae</taxon>
        <taxon>Bacillus</taxon>
        <taxon>Bacillus cereus group</taxon>
    </lineage>
</organism>